<dbReference type="EMBL" id="CP009111">
    <property type="protein sequence ID" value="ANS28373.1"/>
    <property type="molecule type" value="Genomic_DNA"/>
</dbReference>
<dbReference type="Proteomes" id="UP000186108">
    <property type="component" value="Chromosome"/>
</dbReference>
<evidence type="ECO:0000259" key="2">
    <source>
        <dbReference type="Pfam" id="PF02770"/>
    </source>
</evidence>
<protein>
    <submittedName>
        <fullName evidence="3">Acyl-CoA dehydrogenase</fullName>
    </submittedName>
</protein>
<dbReference type="GO" id="GO:0033539">
    <property type="term" value="P:fatty acid beta-oxidation using acyl-CoA dehydrogenase"/>
    <property type="evidence" value="ECO:0007669"/>
    <property type="project" value="TreeGrafter"/>
</dbReference>
<keyword evidence="1" id="KW-0560">Oxidoreductase</keyword>
<dbReference type="InterPro" id="IPR050741">
    <property type="entry name" value="Acyl-CoA_dehydrogenase"/>
</dbReference>
<evidence type="ECO:0000313" key="3">
    <source>
        <dbReference type="EMBL" id="ANS28373.1"/>
    </source>
</evidence>
<accession>A0A1B1K6W4</accession>
<dbReference type="GO" id="GO:0003995">
    <property type="term" value="F:acyl-CoA dehydrogenase activity"/>
    <property type="evidence" value="ECO:0007669"/>
    <property type="project" value="TreeGrafter"/>
</dbReference>
<dbReference type="Gene3D" id="2.40.110.10">
    <property type="entry name" value="Butyryl-CoA Dehydrogenase, subunit A, domain 2"/>
    <property type="match status" value="1"/>
</dbReference>
<dbReference type="PANTHER" id="PTHR48083:SF37">
    <property type="entry name" value="DEHYDROGENASE, PUTATIVE-RELATED"/>
    <property type="match status" value="1"/>
</dbReference>
<name>A0A1B1K6W4_RHOOP</name>
<reference evidence="3 4" key="1">
    <citation type="submission" date="2014-07" db="EMBL/GenBank/DDBJ databases">
        <authorList>
            <person name="Zhang J.E."/>
            <person name="Yang H."/>
            <person name="Guo J."/>
            <person name="Deng Z."/>
            <person name="Luo H."/>
            <person name="Luo M."/>
            <person name="Zhao B."/>
        </authorList>
    </citation>
    <scope>NUCLEOTIDE SEQUENCE [LARGE SCALE GENOMIC DNA]</scope>
    <source>
        <strain evidence="3 4">1CP</strain>
    </source>
</reference>
<dbReference type="InterPro" id="IPR009100">
    <property type="entry name" value="AcylCoA_DH/oxidase_NM_dom_sf"/>
</dbReference>
<dbReference type="GO" id="GO:0005737">
    <property type="term" value="C:cytoplasm"/>
    <property type="evidence" value="ECO:0007669"/>
    <property type="project" value="TreeGrafter"/>
</dbReference>
<dbReference type="PATRIC" id="fig|37919.13.peg.3833"/>
<dbReference type="Pfam" id="PF02770">
    <property type="entry name" value="Acyl-CoA_dh_M"/>
    <property type="match status" value="1"/>
</dbReference>
<dbReference type="PANTHER" id="PTHR48083">
    <property type="entry name" value="MEDIUM-CHAIN SPECIFIC ACYL-COA DEHYDROGENASE, MITOCHONDRIAL-RELATED"/>
    <property type="match status" value="1"/>
</dbReference>
<proteinExistence type="predicted"/>
<sequence>MSADVTHDSSPAAAAVRAIILSGDAELPLPGGGSTAARWARLTQWCRHDLSVGRLLEAHTDADAILAELDGTRAGRNEFWGVWASEPPHPVLDASHDAAGWRLRGTKAWCSGASMCTHALVTARVDGQPRLFAVDLREPGVTAGHGGWRNSGMAATDTESVTFDGVPARPVGAADEYLDRPGFWHGGIGVAACWFGGALAVAEPLRVRARSGRADSHQLAHLGAIDVAVSAARWAFESAAGEVDASPLDRRSAQTRAFRVRALIERTASDVIDRVGRALGAAPLATDAGHARNVADLLVYIRQSHAERDLATLGALVAGED</sequence>
<evidence type="ECO:0000313" key="4">
    <source>
        <dbReference type="Proteomes" id="UP000186108"/>
    </source>
</evidence>
<dbReference type="SUPFAM" id="SSF56645">
    <property type="entry name" value="Acyl-CoA dehydrogenase NM domain-like"/>
    <property type="match status" value="1"/>
</dbReference>
<gene>
    <name evidence="3" type="ORF">R1CP_18445</name>
</gene>
<feature type="domain" description="Acyl-CoA oxidase/dehydrogenase middle" evidence="2">
    <location>
        <begin position="95"/>
        <end position="166"/>
    </location>
</feature>
<dbReference type="AlphaFoldDB" id="A0A1B1K6W4"/>
<dbReference type="InterPro" id="IPR006091">
    <property type="entry name" value="Acyl-CoA_Oxase/DH_mid-dom"/>
</dbReference>
<dbReference type="RefSeq" id="WP_005255774.1">
    <property type="nucleotide sequence ID" value="NZ_CP009111.1"/>
</dbReference>
<evidence type="ECO:0000256" key="1">
    <source>
        <dbReference type="ARBA" id="ARBA00023002"/>
    </source>
</evidence>
<dbReference type="InterPro" id="IPR046373">
    <property type="entry name" value="Acyl-CoA_Oxase/DH_mid-dom_sf"/>
</dbReference>
<organism evidence="3 4">
    <name type="scientific">Rhodococcus opacus</name>
    <name type="common">Nocardia opaca</name>
    <dbReference type="NCBI Taxonomy" id="37919"/>
    <lineage>
        <taxon>Bacteria</taxon>
        <taxon>Bacillati</taxon>
        <taxon>Actinomycetota</taxon>
        <taxon>Actinomycetes</taxon>
        <taxon>Mycobacteriales</taxon>
        <taxon>Nocardiaceae</taxon>
        <taxon>Rhodococcus</taxon>
    </lineage>
</organism>